<dbReference type="PANTHER" id="PTHR28208">
    <property type="entry name" value="PHOSPHATIDATE PHOSPHATASE APP1"/>
    <property type="match status" value="1"/>
</dbReference>
<accession>A0A151GFP3</accession>
<feature type="region of interest" description="Disordered" evidence="4">
    <location>
        <begin position="1"/>
        <end position="20"/>
    </location>
</feature>
<gene>
    <name evidence="6" type="ORF">DCS_07847</name>
</gene>
<reference evidence="6 7" key="1">
    <citation type="journal article" date="2016" name="Sci. Rep.">
        <title>Insights into Adaptations to a Near-Obligate Nematode Endoparasitic Lifestyle from the Finished Genome of Drechmeria coniospora.</title>
        <authorList>
            <person name="Zhang L."/>
            <person name="Zhou Z."/>
            <person name="Guo Q."/>
            <person name="Fokkens L."/>
            <person name="Miskei M."/>
            <person name="Pocsi I."/>
            <person name="Zhang W."/>
            <person name="Chen M."/>
            <person name="Wang L."/>
            <person name="Sun Y."/>
            <person name="Donzelli B.G."/>
            <person name="Gibson D.M."/>
            <person name="Nelson D.R."/>
            <person name="Luo J.G."/>
            <person name="Rep M."/>
            <person name="Liu H."/>
            <person name="Yang S."/>
            <person name="Wang J."/>
            <person name="Krasnoff S.B."/>
            <person name="Xu Y."/>
            <person name="Molnar I."/>
            <person name="Lin M."/>
        </authorList>
    </citation>
    <scope>NUCLEOTIDE SEQUENCE [LARGE SCALE GENOMIC DNA]</scope>
    <source>
        <strain evidence="6 7">ARSEF 6962</strain>
    </source>
</reference>
<dbReference type="Pfam" id="PF10937">
    <property type="entry name" value="Kgd4-YMR31"/>
    <property type="match status" value="1"/>
</dbReference>
<protein>
    <submittedName>
        <fullName evidence="6">Actin filament organization protein App1-like protein</fullName>
    </submittedName>
</protein>
<name>A0A151GFP3_DRECN</name>
<comment type="subcellular location">
    <subcellularLocation>
        <location evidence="1">Mitochondrion</location>
    </subcellularLocation>
</comment>
<feature type="compositionally biased region" description="Low complexity" evidence="4">
    <location>
        <begin position="1"/>
        <end position="12"/>
    </location>
</feature>
<evidence type="ECO:0000256" key="4">
    <source>
        <dbReference type="SAM" id="MobiDB-lite"/>
    </source>
</evidence>
<dbReference type="RefSeq" id="XP_040655234.1">
    <property type="nucleotide sequence ID" value="XM_040805130.1"/>
</dbReference>
<dbReference type="InterPro" id="IPR019236">
    <property type="entry name" value="APP1_cat"/>
</dbReference>
<dbReference type="GO" id="GO:0008195">
    <property type="term" value="F:phosphatidate phosphatase activity"/>
    <property type="evidence" value="ECO:0007669"/>
    <property type="project" value="InterPro"/>
</dbReference>
<evidence type="ECO:0000313" key="7">
    <source>
        <dbReference type="Proteomes" id="UP000076580"/>
    </source>
</evidence>
<dbReference type="InParanoid" id="A0A151GFP3"/>
<feature type="domain" description="Phosphatidate phosphatase APP1 catalytic" evidence="5">
    <location>
        <begin position="205"/>
        <end position="358"/>
    </location>
</feature>
<organism evidence="6 7">
    <name type="scientific">Drechmeria coniospora</name>
    <name type="common">Nematophagous fungus</name>
    <name type="synonym">Meria coniospora</name>
    <dbReference type="NCBI Taxonomy" id="98403"/>
    <lineage>
        <taxon>Eukaryota</taxon>
        <taxon>Fungi</taxon>
        <taxon>Dikarya</taxon>
        <taxon>Ascomycota</taxon>
        <taxon>Pezizomycotina</taxon>
        <taxon>Sordariomycetes</taxon>
        <taxon>Hypocreomycetidae</taxon>
        <taxon>Hypocreales</taxon>
        <taxon>Ophiocordycipitaceae</taxon>
        <taxon>Drechmeria</taxon>
    </lineage>
</organism>
<proteinExistence type="inferred from homology"/>
<dbReference type="InterPro" id="IPR020373">
    <property type="entry name" value="Kgd4/YMR-31"/>
</dbReference>
<dbReference type="GO" id="GO:0006103">
    <property type="term" value="P:2-oxoglutarate metabolic process"/>
    <property type="evidence" value="ECO:0007669"/>
    <property type="project" value="InterPro"/>
</dbReference>
<comment type="similarity">
    <text evidence="3">Belongs to the alpha-ketoglutarate dehydrogenase component 4 family.</text>
</comment>
<evidence type="ECO:0000259" key="5">
    <source>
        <dbReference type="Pfam" id="PF09949"/>
    </source>
</evidence>
<feature type="region of interest" description="Disordered" evidence="4">
    <location>
        <begin position="580"/>
        <end position="600"/>
    </location>
</feature>
<dbReference type="Proteomes" id="UP000076580">
    <property type="component" value="Chromosome 03"/>
</dbReference>
<dbReference type="EMBL" id="LAYC01000003">
    <property type="protein sequence ID" value="KYK55882.1"/>
    <property type="molecule type" value="Genomic_DNA"/>
</dbReference>
<keyword evidence="2" id="KW-0496">Mitochondrion</keyword>
<dbReference type="InterPro" id="IPR052935">
    <property type="entry name" value="Mg2+_PAP"/>
</dbReference>
<dbReference type="GO" id="GO:0005739">
    <property type="term" value="C:mitochondrion"/>
    <property type="evidence" value="ECO:0007669"/>
    <property type="project" value="UniProtKB-SubCell"/>
</dbReference>
<dbReference type="PANTHER" id="PTHR28208:SF1">
    <property type="entry name" value="FILAMENT ORGANIZATION PROTEIN APP1-LIKE, PUTATIVE (AFU_ORTHOLOGUE AFUA_1G06650)-RELATED"/>
    <property type="match status" value="1"/>
</dbReference>
<feature type="region of interest" description="Disordered" evidence="4">
    <location>
        <begin position="526"/>
        <end position="551"/>
    </location>
</feature>
<evidence type="ECO:0000256" key="2">
    <source>
        <dbReference type="ARBA" id="ARBA00023128"/>
    </source>
</evidence>
<evidence type="ECO:0000256" key="1">
    <source>
        <dbReference type="ARBA" id="ARBA00004173"/>
    </source>
</evidence>
<evidence type="ECO:0000313" key="6">
    <source>
        <dbReference type="EMBL" id="KYK55882.1"/>
    </source>
</evidence>
<dbReference type="Pfam" id="PF09949">
    <property type="entry name" value="APP1_cat"/>
    <property type="match status" value="1"/>
</dbReference>
<comment type="caution">
    <text evidence="6">The sequence shown here is derived from an EMBL/GenBank/DDBJ whole genome shotgun (WGS) entry which is preliminary data.</text>
</comment>
<sequence>MASFKSSSASNSGELQLRTRRERRFDEVESTLPDLGLTKPAPEAVRFFTVAGFLGRLGRLNPWGSVVTNKDIVWLLDNTAFNNHGPWQAEFVAAVFERQPRDRTLEIVTGILRIVGLADDDAERKTVEERIMPFLWDIRPARTITATQEHSELKLGPTSINGLCSNVLRIPSSSKGSLVKTWTRLGGGEGAIAAMQTYYAGQDGWGIISDVDDTIKVTQTSDPIGILRETFISDPSPIPGMPELYSQLASFFPNDTAWFYLSASPYNLYPFLKKFRTRFYPPGTLILRDSSWKTVAGLLSALTLDTQEYKVDRMAKINMWLPKRKMIVIGDSTQSDPEAYGEVYRSLPGWIKLILIRKATDVASYGIAEKNDPARFEMAFHGIPRHAWHVFEDPAECFQIVKQIFVVFFLSQSSSAARQRQANQASPFKFQFDLRCHGLNLTSKALPRLMPNVVCSGLQQSQMSPPERLLRKISVKFELGSWLPWYNWTTTSDHSLLDMFSTRALRQAAAHTERAPLIKFLGPRSIPSSLDHTPKPHPASPSGKLPESFSAYGKGLSASHHTSFSNYRDHAQQHGPLQKTFGSAEAGVGGSSGAQLGPIDPPKGVFFDISDLPTRYHRLPIDMAEIEAVESGGAALHG</sequence>
<dbReference type="GeneID" id="63720490"/>
<keyword evidence="7" id="KW-1185">Reference proteome</keyword>
<evidence type="ECO:0000256" key="3">
    <source>
        <dbReference type="ARBA" id="ARBA00043970"/>
    </source>
</evidence>
<dbReference type="AlphaFoldDB" id="A0A151GFP3"/>
<dbReference type="GO" id="GO:0030479">
    <property type="term" value="C:actin cortical patch"/>
    <property type="evidence" value="ECO:0007669"/>
    <property type="project" value="TreeGrafter"/>
</dbReference>